<dbReference type="EMBL" id="RIBS01000003">
    <property type="protein sequence ID" value="RNF84252.1"/>
    <property type="molecule type" value="Genomic_DNA"/>
</dbReference>
<dbReference type="AlphaFoldDB" id="A0A3M8T0M6"/>
<dbReference type="GO" id="GO:0016020">
    <property type="term" value="C:membrane"/>
    <property type="evidence" value="ECO:0007669"/>
    <property type="project" value="TreeGrafter"/>
</dbReference>
<sequence length="663" mass="72291">MSELKYRPEIDGLRAIAVLAVVVYHASAAWLPGGFVGVDVFFVISGYLITSLLLREWKRHGRIDLMAFYARRARRLLPAVWVVIATSVAAGSVLFAPGRALDGVADSAIASLLFVANLHFVRITGGYFDGPSGEMPLLHLWSLSVEEQFYLVLPLLLIAVLRWRGPRAVPGTLVLASLASLLLAENWLQIRASIAFYQMPARFWELAAGGLVATLGVRGLKAWAPPTLLATGLLLVLLAVAWGPGEHFPGVGALPAVAGTWLVLWAIHDEGALGLPGVVLRSRVMVFFGLISYSLYLWHWPLLAFERMLTIGPANPWVRLGLCALAVVLAWLSYRFVETPFRRSMPTLPKPRVVAMGAAGSLALLASVLALGKLMIGPPPDALVSAAENDRPANMRRCHYGLDDSIAGLKPASCRSLPAREPALVIWGDSHALAWQPFGWEVASAANQSAIGFTLDSCAPISNFATRRPDFPGHREKCQRHNALVRDYLRQHRVDTLVIAAHWLAYFQDRPTHAGEVFQSPASIATGLEQAVAEVAPRVRRVILIEPSPALLERAPKCIAAGLLDRCAMPRDMFDHQAAPARRVLANIAARHDNVEVLDPRDFFCNEVECPVLKDGYALFWDDNHVSSTAARAFARAYLREPARWSLSGGGTPGANARTLPVQ</sequence>
<dbReference type="Proteomes" id="UP000267049">
    <property type="component" value="Unassembled WGS sequence"/>
</dbReference>
<evidence type="ECO:0000259" key="2">
    <source>
        <dbReference type="Pfam" id="PF01757"/>
    </source>
</evidence>
<protein>
    <submittedName>
        <fullName evidence="4">Acyltransferase</fullName>
    </submittedName>
</protein>
<feature type="transmembrane region" description="Helical" evidence="1">
    <location>
        <begin position="223"/>
        <end position="241"/>
    </location>
</feature>
<evidence type="ECO:0000259" key="3">
    <source>
        <dbReference type="Pfam" id="PF19040"/>
    </source>
</evidence>
<evidence type="ECO:0000256" key="1">
    <source>
        <dbReference type="SAM" id="Phobius"/>
    </source>
</evidence>
<feature type="domain" description="SGNH" evidence="3">
    <location>
        <begin position="397"/>
        <end position="639"/>
    </location>
</feature>
<keyword evidence="4" id="KW-0012">Acyltransferase</keyword>
<dbReference type="PANTHER" id="PTHR23028:SF53">
    <property type="entry name" value="ACYL_TRANSF_3 DOMAIN-CONTAINING PROTEIN"/>
    <property type="match status" value="1"/>
</dbReference>
<dbReference type="Pfam" id="PF01757">
    <property type="entry name" value="Acyl_transf_3"/>
    <property type="match status" value="1"/>
</dbReference>
<comment type="caution">
    <text evidence="4">The sequence shown here is derived from an EMBL/GenBank/DDBJ whole genome shotgun (WGS) entry which is preliminary data.</text>
</comment>
<name>A0A3M8T0M6_9GAMM</name>
<dbReference type="InterPro" id="IPR043968">
    <property type="entry name" value="SGNH"/>
</dbReference>
<dbReference type="RefSeq" id="WP_123087438.1">
    <property type="nucleotide sequence ID" value="NZ_RIBS01000003.1"/>
</dbReference>
<feature type="transmembrane region" description="Helical" evidence="1">
    <location>
        <begin position="12"/>
        <end position="30"/>
    </location>
</feature>
<keyword evidence="1" id="KW-0472">Membrane</keyword>
<feature type="transmembrane region" description="Helical" evidence="1">
    <location>
        <begin position="248"/>
        <end position="267"/>
    </location>
</feature>
<dbReference type="GO" id="GO:0009103">
    <property type="term" value="P:lipopolysaccharide biosynthetic process"/>
    <property type="evidence" value="ECO:0007669"/>
    <property type="project" value="TreeGrafter"/>
</dbReference>
<feature type="transmembrane region" description="Helical" evidence="1">
    <location>
        <begin position="287"/>
        <end position="305"/>
    </location>
</feature>
<reference evidence="4 5" key="1">
    <citation type="submission" date="2018-11" db="EMBL/GenBank/DDBJ databases">
        <title>Lysobacter cryohumiis sp. nov., isolated from soil in the Tianshan Mountains, Xinjiang, China.</title>
        <authorList>
            <person name="Luo Y."/>
            <person name="Sheng H."/>
        </authorList>
    </citation>
    <scope>NUCLEOTIDE SEQUENCE [LARGE SCALE GENOMIC DNA]</scope>
    <source>
        <strain evidence="4 5">ZS60</strain>
    </source>
</reference>
<accession>A0A3M8T0M6</accession>
<dbReference type="PANTHER" id="PTHR23028">
    <property type="entry name" value="ACETYLTRANSFERASE"/>
    <property type="match status" value="1"/>
</dbReference>
<feature type="transmembrane region" description="Helical" evidence="1">
    <location>
        <begin position="76"/>
        <end position="96"/>
    </location>
</feature>
<dbReference type="InterPro" id="IPR050879">
    <property type="entry name" value="Acyltransferase_3"/>
</dbReference>
<dbReference type="InterPro" id="IPR002656">
    <property type="entry name" value="Acyl_transf_3_dom"/>
</dbReference>
<organism evidence="4 5">
    <name type="scientific">Montanilutibacter psychrotolerans</name>
    <dbReference type="NCBI Taxonomy" id="1327343"/>
    <lineage>
        <taxon>Bacteria</taxon>
        <taxon>Pseudomonadati</taxon>
        <taxon>Pseudomonadota</taxon>
        <taxon>Gammaproteobacteria</taxon>
        <taxon>Lysobacterales</taxon>
        <taxon>Lysobacteraceae</taxon>
        <taxon>Montanilutibacter</taxon>
    </lineage>
</organism>
<keyword evidence="5" id="KW-1185">Reference proteome</keyword>
<dbReference type="GO" id="GO:0016747">
    <property type="term" value="F:acyltransferase activity, transferring groups other than amino-acyl groups"/>
    <property type="evidence" value="ECO:0007669"/>
    <property type="project" value="InterPro"/>
</dbReference>
<feature type="transmembrane region" description="Helical" evidence="1">
    <location>
        <begin position="36"/>
        <end position="55"/>
    </location>
</feature>
<dbReference type="OrthoDB" id="9767863at2"/>
<dbReference type="Pfam" id="PF19040">
    <property type="entry name" value="SGNH"/>
    <property type="match status" value="1"/>
</dbReference>
<evidence type="ECO:0000313" key="4">
    <source>
        <dbReference type="EMBL" id="RNF84252.1"/>
    </source>
</evidence>
<proteinExistence type="predicted"/>
<keyword evidence="1" id="KW-0812">Transmembrane</keyword>
<evidence type="ECO:0000313" key="5">
    <source>
        <dbReference type="Proteomes" id="UP000267049"/>
    </source>
</evidence>
<keyword evidence="4" id="KW-0808">Transferase</keyword>
<feature type="transmembrane region" description="Helical" evidence="1">
    <location>
        <begin position="354"/>
        <end position="372"/>
    </location>
</feature>
<gene>
    <name evidence="4" type="ORF">EER27_07625</name>
</gene>
<keyword evidence="1" id="KW-1133">Transmembrane helix</keyword>
<feature type="domain" description="Acyltransferase 3" evidence="2">
    <location>
        <begin position="8"/>
        <end position="334"/>
    </location>
</feature>
<feature type="transmembrane region" description="Helical" evidence="1">
    <location>
        <begin position="317"/>
        <end position="334"/>
    </location>
</feature>